<dbReference type="Gene3D" id="1.10.4080.10">
    <property type="entry name" value="ADP-ribosylation/Crystallin J1"/>
    <property type="match status" value="1"/>
</dbReference>
<dbReference type="AlphaFoldDB" id="A0A383C9T0"/>
<name>A0A383C9T0_9ZZZZ</name>
<gene>
    <name evidence="1" type="ORF">METZ01_LOCUS481202</name>
</gene>
<reference evidence="1" key="1">
    <citation type="submission" date="2018-05" db="EMBL/GenBank/DDBJ databases">
        <authorList>
            <person name="Lanie J.A."/>
            <person name="Ng W.-L."/>
            <person name="Kazmierczak K.M."/>
            <person name="Andrzejewski T.M."/>
            <person name="Davidsen T.M."/>
            <person name="Wayne K.J."/>
            <person name="Tettelin H."/>
            <person name="Glass J.I."/>
            <person name="Rusch D."/>
            <person name="Podicherti R."/>
            <person name="Tsui H.-C.T."/>
            <person name="Winkler M.E."/>
        </authorList>
    </citation>
    <scope>NUCLEOTIDE SEQUENCE</scope>
</reference>
<accession>A0A383C9T0</accession>
<evidence type="ECO:0008006" key="2">
    <source>
        <dbReference type="Google" id="ProtNLM"/>
    </source>
</evidence>
<dbReference type="InterPro" id="IPR050792">
    <property type="entry name" value="ADP-ribosylglycohydrolase"/>
</dbReference>
<feature type="non-terminal residue" evidence="1">
    <location>
        <position position="185"/>
    </location>
</feature>
<dbReference type="Pfam" id="PF03747">
    <property type="entry name" value="ADP_ribosyl_GH"/>
    <property type="match status" value="1"/>
</dbReference>
<dbReference type="SUPFAM" id="SSF101478">
    <property type="entry name" value="ADP-ribosylglycohydrolase"/>
    <property type="match status" value="1"/>
</dbReference>
<evidence type="ECO:0000313" key="1">
    <source>
        <dbReference type="EMBL" id="SVE28348.1"/>
    </source>
</evidence>
<dbReference type="EMBL" id="UINC01206633">
    <property type="protein sequence ID" value="SVE28348.1"/>
    <property type="molecule type" value="Genomic_DNA"/>
</dbReference>
<protein>
    <recommendedName>
        <fullName evidence="2">ADP-ribosylglycohydrolase</fullName>
    </recommendedName>
</protein>
<dbReference type="InterPro" id="IPR036705">
    <property type="entry name" value="Ribosyl_crysJ1_sf"/>
</dbReference>
<organism evidence="1">
    <name type="scientific">marine metagenome</name>
    <dbReference type="NCBI Taxonomy" id="408172"/>
    <lineage>
        <taxon>unclassified sequences</taxon>
        <taxon>metagenomes</taxon>
        <taxon>ecological metagenomes</taxon>
    </lineage>
</organism>
<proteinExistence type="predicted"/>
<sequence length="185" mass="20705">MKESILFDKINACLYGGAIGDAMGAPAEWHYPDEIRERYGYITDFVENWDGTNDIGKGDGRYTDDSHMIQLLSRAYVEHGDHLDAFEFAKRIIPLITDSSRWIPELGKNAALLERLFYPEKYLFMRLHLANIEPRKGGLGNMVNCGAAMYAAPVGIVNACDPANAYREAIDIFSAHQHSYGLEAA</sequence>
<dbReference type="InterPro" id="IPR005502">
    <property type="entry name" value="Ribosyl_crysJ1"/>
</dbReference>
<dbReference type="PANTHER" id="PTHR16222:SF12">
    <property type="entry name" value="ADP-RIBOSYLGLYCOHYDROLASE-RELATED"/>
    <property type="match status" value="1"/>
</dbReference>
<dbReference type="PANTHER" id="PTHR16222">
    <property type="entry name" value="ADP-RIBOSYLGLYCOHYDROLASE"/>
    <property type="match status" value="1"/>
</dbReference>